<feature type="region of interest" description="Disordered" evidence="1">
    <location>
        <begin position="57"/>
        <end position="85"/>
    </location>
</feature>
<sequence length="128" mass="13877">MNRCCTKPFTAAYEKLMSTPRANNLLGNIISFALEFCFTGKVFLGKRCMKAEEEAEEDAESVSASLGGSEDERSSLSGERAAQGAEDPVFAVRSALLAQNFEPKRCLASLTSAARHGCFLQMDIVLSQ</sequence>
<keyword evidence="3" id="KW-1185">Reference proteome</keyword>
<evidence type="ECO:0000313" key="3">
    <source>
        <dbReference type="Proteomes" id="UP000186817"/>
    </source>
</evidence>
<evidence type="ECO:0000313" key="2">
    <source>
        <dbReference type="EMBL" id="OLQ01520.1"/>
    </source>
</evidence>
<reference evidence="2 3" key="1">
    <citation type="submission" date="2016-02" db="EMBL/GenBank/DDBJ databases">
        <title>Genome analysis of coral dinoflagellate symbionts highlights evolutionary adaptations to a symbiotic lifestyle.</title>
        <authorList>
            <person name="Aranda M."/>
            <person name="Li Y."/>
            <person name="Liew Y.J."/>
            <person name="Baumgarten S."/>
            <person name="Simakov O."/>
            <person name="Wilson M."/>
            <person name="Piel J."/>
            <person name="Ashoor H."/>
            <person name="Bougouffa S."/>
            <person name="Bajic V.B."/>
            <person name="Ryu T."/>
            <person name="Ravasi T."/>
            <person name="Bayer T."/>
            <person name="Micklem G."/>
            <person name="Kim H."/>
            <person name="Bhak J."/>
            <person name="Lajeunesse T.C."/>
            <person name="Voolstra C.R."/>
        </authorList>
    </citation>
    <scope>NUCLEOTIDE SEQUENCE [LARGE SCALE GENOMIC DNA]</scope>
    <source>
        <strain evidence="2 3">CCMP2467</strain>
    </source>
</reference>
<dbReference type="Proteomes" id="UP000186817">
    <property type="component" value="Unassembled WGS sequence"/>
</dbReference>
<gene>
    <name evidence="2" type="ORF">AK812_SmicGene15728</name>
</gene>
<organism evidence="2 3">
    <name type="scientific">Symbiodinium microadriaticum</name>
    <name type="common">Dinoflagellate</name>
    <name type="synonym">Zooxanthella microadriatica</name>
    <dbReference type="NCBI Taxonomy" id="2951"/>
    <lineage>
        <taxon>Eukaryota</taxon>
        <taxon>Sar</taxon>
        <taxon>Alveolata</taxon>
        <taxon>Dinophyceae</taxon>
        <taxon>Suessiales</taxon>
        <taxon>Symbiodiniaceae</taxon>
        <taxon>Symbiodinium</taxon>
    </lineage>
</organism>
<comment type="caution">
    <text evidence="2">The sequence shown here is derived from an EMBL/GenBank/DDBJ whole genome shotgun (WGS) entry which is preliminary data.</text>
</comment>
<dbReference type="EMBL" id="LSRX01000289">
    <property type="protein sequence ID" value="OLQ01520.1"/>
    <property type="molecule type" value="Genomic_DNA"/>
</dbReference>
<accession>A0A1Q9E276</accession>
<evidence type="ECO:0000256" key="1">
    <source>
        <dbReference type="SAM" id="MobiDB-lite"/>
    </source>
</evidence>
<proteinExistence type="predicted"/>
<protein>
    <submittedName>
        <fullName evidence="2">Uncharacterized protein</fullName>
    </submittedName>
</protein>
<name>A0A1Q9E276_SYMMI</name>
<dbReference type="AlphaFoldDB" id="A0A1Q9E276"/>